<accession>A0AC61S0N8</accession>
<comment type="caution">
    <text evidence="1">The sequence shown here is derived from an EMBL/GenBank/DDBJ whole genome shotgun (WGS) entry which is preliminary data.</text>
</comment>
<protein>
    <submittedName>
        <fullName evidence="1">Helix-turn-helix domain-containing protein</fullName>
    </submittedName>
</protein>
<organism evidence="1 2">
    <name type="scientific">Petralouisia muris</name>
    <dbReference type="NCBI Taxonomy" id="3032872"/>
    <lineage>
        <taxon>Bacteria</taxon>
        <taxon>Bacillati</taxon>
        <taxon>Bacillota</taxon>
        <taxon>Clostridia</taxon>
        <taxon>Lachnospirales</taxon>
        <taxon>Lachnospiraceae</taxon>
        <taxon>Petralouisia</taxon>
    </lineage>
</organism>
<dbReference type="Proteomes" id="UP000304953">
    <property type="component" value="Unassembled WGS sequence"/>
</dbReference>
<evidence type="ECO:0000313" key="1">
    <source>
        <dbReference type="EMBL" id="TGY97529.1"/>
    </source>
</evidence>
<reference evidence="1" key="1">
    <citation type="submission" date="2019-04" db="EMBL/GenBank/DDBJ databases">
        <title>Microbes associate with the intestines of laboratory mice.</title>
        <authorList>
            <person name="Navarre W."/>
            <person name="Wong E."/>
            <person name="Huang K."/>
            <person name="Tropini C."/>
            <person name="Ng K."/>
            <person name="Yu B."/>
        </authorList>
    </citation>
    <scope>NUCLEOTIDE SEQUENCE</scope>
    <source>
        <strain evidence="1">NM01_1-7b</strain>
    </source>
</reference>
<evidence type="ECO:0000313" key="2">
    <source>
        <dbReference type="Proteomes" id="UP000304953"/>
    </source>
</evidence>
<sequence length="417" mass="48415">MLPMYAWLSGVIPCMDAFCQRFFASTFMPISYYHWPEHFIWSCPSAFQKMEHHSRVLADKIKFYKNPDYFITDSYAYFGMVNIDDSLSKMDYLILGPLFSTPCSDETVHNFLHEGQLSGEAAEEMTQVFLNTPRVSFHQFLSMLSFLHLCINRKEINIAEHFDTRIGAMIQEDISKRYSNLMYDKREYLDFHNTFDLELQLIDCIKTGDAQKIKPLLLSYPAENQITGQLSNNPIRNRRNLFIVTTTLAARAAIAGGLDTEQAYQLSDLYIQECERTLRIEIMDTLSYTMLIDFATRVAKQKLPIQGMSKEVFDCLQFISQRPNEPLRVDDVADFIGKSRSYITRRFKEELGFDISSFIMRCKLEEAKSLLTYTDKPLSEISSYLCFSSQAYFQNVFKKKYGITPLQYRTDSASAKE</sequence>
<name>A0AC61S0N8_9FIRM</name>
<gene>
    <name evidence="1" type="ORF">E5329_03895</name>
</gene>
<keyword evidence="2" id="KW-1185">Reference proteome</keyword>
<dbReference type="EMBL" id="SRYA01000006">
    <property type="protein sequence ID" value="TGY97529.1"/>
    <property type="molecule type" value="Genomic_DNA"/>
</dbReference>
<proteinExistence type="predicted"/>